<accession>A0A7W7QIN4</accession>
<sequence>MNRPPAPKGVLYVIVCAAGAAPTAQDLVVTALAEGWEVQVVATPAALGFFDVPAFEELTGRPVKSRYRRPDEPKPPRADAIVVAPATFNTVNKFAQGIADTYALGLLAEAPGLGIPVAVVPFVNAALACRTPFLRSVETLRAEGVRVLLDPRNEGWSGAKPWREALDAIGAPRHGDAE</sequence>
<reference evidence="2 3" key="1">
    <citation type="submission" date="2020-08" db="EMBL/GenBank/DDBJ databases">
        <title>Genomic Encyclopedia of Type Strains, Phase III (KMG-III): the genomes of soil and plant-associated and newly described type strains.</title>
        <authorList>
            <person name="Whitman W."/>
        </authorList>
    </citation>
    <scope>NUCLEOTIDE SEQUENCE [LARGE SCALE GENOMIC DNA]</scope>
    <source>
        <strain evidence="2 3">CECT 8840</strain>
    </source>
</reference>
<organism evidence="2 3">
    <name type="scientific">Streptosporangium saharense</name>
    <dbReference type="NCBI Taxonomy" id="1706840"/>
    <lineage>
        <taxon>Bacteria</taxon>
        <taxon>Bacillati</taxon>
        <taxon>Actinomycetota</taxon>
        <taxon>Actinomycetes</taxon>
        <taxon>Streptosporangiales</taxon>
        <taxon>Streptosporangiaceae</taxon>
        <taxon>Streptosporangium</taxon>
    </lineage>
</organism>
<evidence type="ECO:0000313" key="3">
    <source>
        <dbReference type="Proteomes" id="UP000552644"/>
    </source>
</evidence>
<dbReference type="GO" id="GO:0003824">
    <property type="term" value="F:catalytic activity"/>
    <property type="evidence" value="ECO:0007669"/>
    <property type="project" value="InterPro"/>
</dbReference>
<dbReference type="RefSeq" id="WP_184712552.1">
    <property type="nucleotide sequence ID" value="NZ_JACHJP010000001.1"/>
</dbReference>
<dbReference type="AlphaFoldDB" id="A0A7W7QIN4"/>
<dbReference type="EMBL" id="JACHJP010000001">
    <property type="protein sequence ID" value="MBB4913826.1"/>
    <property type="molecule type" value="Genomic_DNA"/>
</dbReference>
<evidence type="ECO:0000259" key="1">
    <source>
        <dbReference type="Pfam" id="PF02441"/>
    </source>
</evidence>
<dbReference type="SUPFAM" id="SSF52507">
    <property type="entry name" value="Homo-oligomeric flavin-containing Cys decarboxylases, HFCD"/>
    <property type="match status" value="1"/>
</dbReference>
<dbReference type="Gene3D" id="3.40.50.1950">
    <property type="entry name" value="Flavin prenyltransferase-like"/>
    <property type="match status" value="1"/>
</dbReference>
<feature type="domain" description="Flavoprotein" evidence="1">
    <location>
        <begin position="12"/>
        <end position="103"/>
    </location>
</feature>
<name>A0A7W7QIN4_9ACTN</name>
<dbReference type="InterPro" id="IPR003382">
    <property type="entry name" value="Flavoprotein"/>
</dbReference>
<evidence type="ECO:0000313" key="2">
    <source>
        <dbReference type="EMBL" id="MBB4913826.1"/>
    </source>
</evidence>
<protein>
    <submittedName>
        <fullName evidence="2">Phosphopantothenoylcysteine synthetase/decarboxylase</fullName>
    </submittedName>
</protein>
<dbReference type="Proteomes" id="UP000552644">
    <property type="component" value="Unassembled WGS sequence"/>
</dbReference>
<comment type="caution">
    <text evidence="2">The sequence shown here is derived from an EMBL/GenBank/DDBJ whole genome shotgun (WGS) entry which is preliminary data.</text>
</comment>
<dbReference type="Pfam" id="PF02441">
    <property type="entry name" value="Flavoprotein"/>
    <property type="match status" value="1"/>
</dbReference>
<keyword evidence="3" id="KW-1185">Reference proteome</keyword>
<gene>
    <name evidence="2" type="ORF">FHS44_000898</name>
</gene>
<dbReference type="InterPro" id="IPR036551">
    <property type="entry name" value="Flavin_trans-like"/>
</dbReference>
<proteinExistence type="predicted"/>